<keyword evidence="4 6" id="KW-1133">Transmembrane helix</keyword>
<feature type="transmembrane region" description="Helical" evidence="6">
    <location>
        <begin position="239"/>
        <end position="259"/>
    </location>
</feature>
<dbReference type="SUPFAM" id="SSF103473">
    <property type="entry name" value="MFS general substrate transporter"/>
    <property type="match status" value="1"/>
</dbReference>
<evidence type="ECO:0000256" key="1">
    <source>
        <dbReference type="ARBA" id="ARBA00004651"/>
    </source>
</evidence>
<dbReference type="InterPro" id="IPR011701">
    <property type="entry name" value="MFS"/>
</dbReference>
<feature type="transmembrane region" description="Helical" evidence="6">
    <location>
        <begin position="44"/>
        <end position="66"/>
    </location>
</feature>
<feature type="transmembrane region" description="Helical" evidence="6">
    <location>
        <begin position="73"/>
        <end position="91"/>
    </location>
</feature>
<feature type="transmembrane region" description="Helical" evidence="6">
    <location>
        <begin position="271"/>
        <end position="291"/>
    </location>
</feature>
<feature type="domain" description="Major facilitator superfamily (MFS) profile" evidence="7">
    <location>
        <begin position="7"/>
        <end position="385"/>
    </location>
</feature>
<dbReference type="InterPro" id="IPR050189">
    <property type="entry name" value="MFS_Efflux_Transporters"/>
</dbReference>
<feature type="transmembrane region" description="Helical" evidence="6">
    <location>
        <begin position="205"/>
        <end position="227"/>
    </location>
</feature>
<evidence type="ECO:0000256" key="6">
    <source>
        <dbReference type="SAM" id="Phobius"/>
    </source>
</evidence>
<dbReference type="Proteomes" id="UP001596157">
    <property type="component" value="Unassembled WGS sequence"/>
</dbReference>
<feature type="transmembrane region" description="Helical" evidence="6">
    <location>
        <begin position="362"/>
        <end position="382"/>
    </location>
</feature>
<feature type="transmembrane region" description="Helical" evidence="6">
    <location>
        <begin position="163"/>
        <end position="184"/>
    </location>
</feature>
<dbReference type="Pfam" id="PF07690">
    <property type="entry name" value="MFS_1"/>
    <property type="match status" value="1"/>
</dbReference>
<feature type="transmembrane region" description="Helical" evidence="6">
    <location>
        <begin position="330"/>
        <end position="356"/>
    </location>
</feature>
<dbReference type="PROSITE" id="PS50850">
    <property type="entry name" value="MFS"/>
    <property type="match status" value="1"/>
</dbReference>
<dbReference type="InterPro" id="IPR036259">
    <property type="entry name" value="MFS_trans_sf"/>
</dbReference>
<evidence type="ECO:0000256" key="4">
    <source>
        <dbReference type="ARBA" id="ARBA00022989"/>
    </source>
</evidence>
<accession>A0ABW0EN78</accession>
<dbReference type="Gene3D" id="1.20.1250.20">
    <property type="entry name" value="MFS general substrate transporter like domains"/>
    <property type="match status" value="1"/>
</dbReference>
<name>A0ABW0EN78_9PSEU</name>
<evidence type="ECO:0000256" key="5">
    <source>
        <dbReference type="ARBA" id="ARBA00023136"/>
    </source>
</evidence>
<keyword evidence="2" id="KW-1003">Cell membrane</keyword>
<organism evidence="8 9">
    <name type="scientific">Actinokineospora guangxiensis</name>
    <dbReference type="NCBI Taxonomy" id="1490288"/>
    <lineage>
        <taxon>Bacteria</taxon>
        <taxon>Bacillati</taxon>
        <taxon>Actinomycetota</taxon>
        <taxon>Actinomycetes</taxon>
        <taxon>Pseudonocardiales</taxon>
        <taxon>Pseudonocardiaceae</taxon>
        <taxon>Actinokineospora</taxon>
    </lineage>
</organism>
<proteinExistence type="predicted"/>
<gene>
    <name evidence="8" type="ORF">ACFPM7_17685</name>
</gene>
<keyword evidence="9" id="KW-1185">Reference proteome</keyword>
<evidence type="ECO:0000259" key="7">
    <source>
        <dbReference type="PROSITE" id="PS50850"/>
    </source>
</evidence>
<dbReference type="RefSeq" id="WP_378248740.1">
    <property type="nucleotide sequence ID" value="NZ_JBHSKF010000009.1"/>
</dbReference>
<dbReference type="PANTHER" id="PTHR43124:SF10">
    <property type="entry name" value="PURINE EFFLUX PUMP PBUE"/>
    <property type="match status" value="1"/>
</dbReference>
<evidence type="ECO:0000256" key="2">
    <source>
        <dbReference type="ARBA" id="ARBA00022475"/>
    </source>
</evidence>
<sequence>MTTRPWWLFAVALAAFAVQTDDFVIIGVLPAVAGGLGVSDGAAGQLVTVFTLVYALAAPVSAHVFARVGRRPLLVGALLLFCAANGVVPLVDDYAVLMALRVVAALCGATVLPAALGLATSLAPPEFRGRYLATVMVGLTGAVVVGVPAGTWVGALFGWQATFVLGGLLGAAALVAVVMTVPSGTGAPERPALAEVVRALASRPVFGVLAATVLAVAGNLAFQTYLAPFLTDLAGVTPGLLGVLLVIAGLTGIAGAQGAGWCVDRLGARSAFAVVVAVFAAAMAAFAVGWAARPVPVWVVVCLLACWSAAAWAVPPVIQSLMLARVGPAHAATAMAVTSSTVYLGAAVGGAVGGVLVGTGGIPIVAAGGALAALLVVVLSYSQPSPSLSRSRS</sequence>
<dbReference type="PANTHER" id="PTHR43124">
    <property type="entry name" value="PURINE EFFLUX PUMP PBUE"/>
    <property type="match status" value="1"/>
</dbReference>
<evidence type="ECO:0000313" key="9">
    <source>
        <dbReference type="Proteomes" id="UP001596157"/>
    </source>
</evidence>
<feature type="transmembrane region" description="Helical" evidence="6">
    <location>
        <begin position="131"/>
        <end position="157"/>
    </location>
</feature>
<feature type="transmembrane region" description="Helical" evidence="6">
    <location>
        <begin position="297"/>
        <end position="318"/>
    </location>
</feature>
<evidence type="ECO:0000313" key="8">
    <source>
        <dbReference type="EMBL" id="MFC5288887.1"/>
    </source>
</evidence>
<dbReference type="EMBL" id="JBHSKF010000009">
    <property type="protein sequence ID" value="MFC5288887.1"/>
    <property type="molecule type" value="Genomic_DNA"/>
</dbReference>
<reference evidence="9" key="1">
    <citation type="journal article" date="2019" name="Int. J. Syst. Evol. Microbiol.">
        <title>The Global Catalogue of Microorganisms (GCM) 10K type strain sequencing project: providing services to taxonomists for standard genome sequencing and annotation.</title>
        <authorList>
            <consortium name="The Broad Institute Genomics Platform"/>
            <consortium name="The Broad Institute Genome Sequencing Center for Infectious Disease"/>
            <person name="Wu L."/>
            <person name="Ma J."/>
        </authorList>
    </citation>
    <scope>NUCLEOTIDE SEQUENCE [LARGE SCALE GENOMIC DNA]</scope>
    <source>
        <strain evidence="9">CCUG 59778</strain>
    </source>
</reference>
<keyword evidence="3 6" id="KW-0812">Transmembrane</keyword>
<dbReference type="InterPro" id="IPR020846">
    <property type="entry name" value="MFS_dom"/>
</dbReference>
<protein>
    <submittedName>
        <fullName evidence="8">MFS transporter</fullName>
    </submittedName>
</protein>
<dbReference type="CDD" id="cd17324">
    <property type="entry name" value="MFS_NepI_like"/>
    <property type="match status" value="1"/>
</dbReference>
<feature type="transmembrane region" description="Helical" evidence="6">
    <location>
        <begin position="97"/>
        <end position="119"/>
    </location>
</feature>
<evidence type="ECO:0000256" key="3">
    <source>
        <dbReference type="ARBA" id="ARBA00022692"/>
    </source>
</evidence>
<comment type="caution">
    <text evidence="8">The sequence shown here is derived from an EMBL/GenBank/DDBJ whole genome shotgun (WGS) entry which is preliminary data.</text>
</comment>
<comment type="subcellular location">
    <subcellularLocation>
        <location evidence="1">Cell membrane</location>
        <topology evidence="1">Multi-pass membrane protein</topology>
    </subcellularLocation>
</comment>
<keyword evidence="5 6" id="KW-0472">Membrane</keyword>